<dbReference type="SUPFAM" id="SSF51306">
    <property type="entry name" value="LexA/Signal peptidase"/>
    <property type="match status" value="1"/>
</dbReference>
<dbReference type="CDD" id="cd06530">
    <property type="entry name" value="S26_SPase_I"/>
    <property type="match status" value="1"/>
</dbReference>
<evidence type="ECO:0000313" key="2">
    <source>
        <dbReference type="EMBL" id="ACU53564.1"/>
    </source>
</evidence>
<name>C7LXV6_ACIFD</name>
<protein>
    <submittedName>
        <fullName evidence="2">Putative phage repressor</fullName>
    </submittedName>
</protein>
<dbReference type="STRING" id="525909.Afer_0610"/>
<dbReference type="InterPro" id="IPR036286">
    <property type="entry name" value="LexA/Signal_pep-like_sf"/>
</dbReference>
<reference evidence="2 3" key="1">
    <citation type="journal article" date="2009" name="Stand. Genomic Sci.">
        <title>Complete genome sequence of Acidimicrobium ferrooxidans type strain (ICP).</title>
        <authorList>
            <person name="Clum A."/>
            <person name="Nolan M."/>
            <person name="Lang E."/>
            <person name="Glavina Del Rio T."/>
            <person name="Tice H."/>
            <person name="Copeland A."/>
            <person name="Cheng J.F."/>
            <person name="Lucas S."/>
            <person name="Chen F."/>
            <person name="Bruce D."/>
            <person name="Goodwin L."/>
            <person name="Pitluck S."/>
            <person name="Ivanova N."/>
            <person name="Mavrommatis K."/>
            <person name="Mikhailova N."/>
            <person name="Pati A."/>
            <person name="Chen A."/>
            <person name="Palaniappan K."/>
            <person name="Goker M."/>
            <person name="Spring S."/>
            <person name="Land M."/>
            <person name="Hauser L."/>
            <person name="Chang Y.J."/>
            <person name="Jeffries C.C."/>
            <person name="Chain P."/>
            <person name="Bristow J."/>
            <person name="Eisen J.A."/>
            <person name="Markowitz V."/>
            <person name="Hugenholtz P."/>
            <person name="Kyrpides N.C."/>
            <person name="Klenk H.P."/>
            <person name="Lapidus A."/>
        </authorList>
    </citation>
    <scope>NUCLEOTIDE SEQUENCE [LARGE SCALE GENOMIC DNA]</scope>
    <source>
        <strain evidence="3">DSM 10331 / JCM 15462 / NBRC 103882 / ICP</strain>
    </source>
</reference>
<dbReference type="GO" id="GO:0006465">
    <property type="term" value="P:signal peptide processing"/>
    <property type="evidence" value="ECO:0007669"/>
    <property type="project" value="InterPro"/>
</dbReference>
<sequence>MGLVMLAVLVVGWMLRPRRVVVDGLSMRPALEPGDRLVVGPGRARVGRIVVVDLGGGRPLAVKRVAARVRGAVWVVGDDLAHSTDSRSLGWIARGRIHGVVWWRYGPSDRRGRVAPAPSSDSTAGLPTIPSTIT</sequence>
<dbReference type="Gene3D" id="2.10.109.10">
    <property type="entry name" value="Umud Fragment, subunit A"/>
    <property type="match status" value="1"/>
</dbReference>
<dbReference type="AlphaFoldDB" id="C7LXV6"/>
<evidence type="ECO:0000256" key="1">
    <source>
        <dbReference type="SAM" id="MobiDB-lite"/>
    </source>
</evidence>
<feature type="region of interest" description="Disordered" evidence="1">
    <location>
        <begin position="111"/>
        <end position="134"/>
    </location>
</feature>
<dbReference type="EMBL" id="CP001631">
    <property type="protein sequence ID" value="ACU53564.1"/>
    <property type="molecule type" value="Genomic_DNA"/>
</dbReference>
<dbReference type="Proteomes" id="UP000000771">
    <property type="component" value="Chromosome"/>
</dbReference>
<dbReference type="InterPro" id="IPR019533">
    <property type="entry name" value="Peptidase_S26"/>
</dbReference>
<accession>C7LXV6</accession>
<organism evidence="2 3">
    <name type="scientific">Acidimicrobium ferrooxidans (strain DSM 10331 / JCM 15462 / NBRC 103882 / ICP)</name>
    <dbReference type="NCBI Taxonomy" id="525909"/>
    <lineage>
        <taxon>Bacteria</taxon>
        <taxon>Bacillati</taxon>
        <taxon>Actinomycetota</taxon>
        <taxon>Acidimicrobiia</taxon>
        <taxon>Acidimicrobiales</taxon>
        <taxon>Acidimicrobiaceae</taxon>
        <taxon>Acidimicrobium</taxon>
    </lineage>
</organism>
<evidence type="ECO:0000313" key="3">
    <source>
        <dbReference type="Proteomes" id="UP000000771"/>
    </source>
</evidence>
<dbReference type="eggNOG" id="COG0681">
    <property type="taxonomic scope" value="Bacteria"/>
</dbReference>
<gene>
    <name evidence="2" type="ordered locus">Afer_0610</name>
</gene>
<feature type="compositionally biased region" description="Polar residues" evidence="1">
    <location>
        <begin position="119"/>
        <end position="134"/>
    </location>
</feature>
<dbReference type="KEGG" id="afo:Afer_0610"/>
<dbReference type="HOGENOM" id="CLU_1891623_0_0_11"/>
<keyword evidence="3" id="KW-1185">Reference proteome</keyword>
<proteinExistence type="predicted"/>
<dbReference type="GO" id="GO:0004252">
    <property type="term" value="F:serine-type endopeptidase activity"/>
    <property type="evidence" value="ECO:0007669"/>
    <property type="project" value="InterPro"/>
</dbReference>